<organism evidence="2 3">
    <name type="scientific">Paenibacillus hemerocallicola</name>
    <dbReference type="NCBI Taxonomy" id="1172614"/>
    <lineage>
        <taxon>Bacteria</taxon>
        <taxon>Bacillati</taxon>
        <taxon>Bacillota</taxon>
        <taxon>Bacilli</taxon>
        <taxon>Bacillales</taxon>
        <taxon>Paenibacillaceae</taxon>
        <taxon>Paenibacillus</taxon>
    </lineage>
</organism>
<name>A0A5C4T664_9BACL</name>
<dbReference type="RefSeq" id="WP_139604673.1">
    <property type="nucleotide sequence ID" value="NZ_VDCQ01000037.1"/>
</dbReference>
<feature type="region of interest" description="Disordered" evidence="1">
    <location>
        <begin position="310"/>
        <end position="352"/>
    </location>
</feature>
<gene>
    <name evidence="2" type="ORF">FE784_23360</name>
</gene>
<comment type="caution">
    <text evidence="2">The sequence shown here is derived from an EMBL/GenBank/DDBJ whole genome shotgun (WGS) entry which is preliminary data.</text>
</comment>
<protein>
    <submittedName>
        <fullName evidence="2">Uncharacterized protein</fullName>
    </submittedName>
</protein>
<evidence type="ECO:0000313" key="3">
    <source>
        <dbReference type="Proteomes" id="UP000307943"/>
    </source>
</evidence>
<feature type="compositionally biased region" description="Acidic residues" evidence="1">
    <location>
        <begin position="342"/>
        <end position="352"/>
    </location>
</feature>
<proteinExistence type="predicted"/>
<keyword evidence="3" id="KW-1185">Reference proteome</keyword>
<evidence type="ECO:0000256" key="1">
    <source>
        <dbReference type="SAM" id="MobiDB-lite"/>
    </source>
</evidence>
<dbReference type="AlphaFoldDB" id="A0A5C4T664"/>
<dbReference type="EMBL" id="VDCQ01000037">
    <property type="protein sequence ID" value="TNJ63817.1"/>
    <property type="molecule type" value="Genomic_DNA"/>
</dbReference>
<dbReference type="Proteomes" id="UP000307943">
    <property type="component" value="Unassembled WGS sequence"/>
</dbReference>
<accession>A0A5C4T664</accession>
<dbReference type="OrthoDB" id="9823820at2"/>
<reference evidence="2 3" key="1">
    <citation type="submission" date="2019-05" db="EMBL/GenBank/DDBJ databases">
        <title>We sequenced the genome of Paenibacillus hemerocallicola KCTC 33185 for further insight into its adaptation and study the phylogeny of Paenibacillus.</title>
        <authorList>
            <person name="Narsing Rao M.P."/>
        </authorList>
    </citation>
    <scope>NUCLEOTIDE SEQUENCE [LARGE SCALE GENOMIC DNA]</scope>
    <source>
        <strain evidence="2 3">KCTC 33185</strain>
    </source>
</reference>
<sequence>MTERSSRFVPKSHRSDNGIRRSGRTTSTMDFQSKRTDVQRVLQLHRTVGNQAVGRLLNGSLQRTLDDAKQSSSEQSSGKPRFYIIPDCKSAEAARNLLSRIALGDSDALRQIGQEAFATYKDSLQLMEWGLAGKNNEYVVIPGTNGAVNWEGIDDKYDPIAHSHPKQDPGETKQNSSENTWVNHFKKGKPISQNIGMKDWHLSYPTQSDIVIPAEQQASSHLVYTSWQVMEDEESGGFSVAYNPECTPEKQLVFEIVKPHKTAYTRTKSIMNLNQHKSALYLCDIRLLRGSKELFVLHDVKANEMELGSQPVIGEDFPDLGKEVPAEEAEEREQIPSTAETSDTEDDPFEGF</sequence>
<evidence type="ECO:0000313" key="2">
    <source>
        <dbReference type="EMBL" id="TNJ63817.1"/>
    </source>
</evidence>
<feature type="region of interest" description="Disordered" evidence="1">
    <location>
        <begin position="1"/>
        <end position="31"/>
    </location>
</feature>